<dbReference type="EMBL" id="VTES01000006">
    <property type="protein sequence ID" value="TYS60549.1"/>
    <property type="molecule type" value="Genomic_DNA"/>
</dbReference>
<gene>
    <name evidence="1" type="ORF">FZD47_20265</name>
</gene>
<organism evidence="1 2">
    <name type="scientific">Bacillus infantis</name>
    <dbReference type="NCBI Taxonomy" id="324767"/>
    <lineage>
        <taxon>Bacteria</taxon>
        <taxon>Bacillati</taxon>
        <taxon>Bacillota</taxon>
        <taxon>Bacilli</taxon>
        <taxon>Bacillales</taxon>
        <taxon>Bacillaceae</taxon>
        <taxon>Bacillus</taxon>
    </lineage>
</organism>
<name>A0A5D4SC48_9BACI</name>
<evidence type="ECO:0000313" key="1">
    <source>
        <dbReference type="EMBL" id="TYS60549.1"/>
    </source>
</evidence>
<protein>
    <submittedName>
        <fullName evidence="1">Uncharacterized protein</fullName>
    </submittedName>
</protein>
<dbReference type="Proteomes" id="UP000323732">
    <property type="component" value="Unassembled WGS sequence"/>
</dbReference>
<evidence type="ECO:0000313" key="2">
    <source>
        <dbReference type="Proteomes" id="UP000323732"/>
    </source>
</evidence>
<comment type="caution">
    <text evidence="1">The sequence shown here is derived from an EMBL/GenBank/DDBJ whole genome shotgun (WGS) entry which is preliminary data.</text>
</comment>
<accession>A0A5D4SC48</accession>
<reference evidence="1 2" key="1">
    <citation type="submission" date="2019-08" db="EMBL/GenBank/DDBJ databases">
        <title>Bacillus genomes from the desert of Cuatro Cienegas, Coahuila.</title>
        <authorList>
            <person name="Olmedo-Alvarez G."/>
        </authorList>
    </citation>
    <scope>NUCLEOTIDE SEQUENCE [LARGE SCALE GENOMIC DNA]</scope>
    <source>
        <strain evidence="1 2">CH37_1T</strain>
    </source>
</reference>
<dbReference type="RefSeq" id="WP_148950694.1">
    <property type="nucleotide sequence ID" value="NZ_VTES01000006.1"/>
</dbReference>
<dbReference type="AlphaFoldDB" id="A0A5D4SC48"/>
<sequence length="265" mass="30178">MHSALLQDGTLVAAAEYQVERHGSSIHCIDQTCLTPVIFIAGTENTVAYFKTSGKGNSVHKPSCGFFQKLTFEQSISKVTQFQQAFKDQGIQDVLVRLNLNAIDPDYVPKPMEREPKEKALEEKSFKIKNENETPQSISSLKAIKKLITNYEPDILASIVLSIKGQRVAISELIKAEADAHAKLWAGELNSNLPYFIHGKIEKITRREKVWYISLSTSFSLVIFDKYFKHFTYKDKQLLDKEILAYGFLKKNTYSKERQSSEIIY</sequence>
<proteinExistence type="predicted"/>